<organism evidence="2 3">
    <name type="scientific">Occultella aeris</name>
    <dbReference type="NCBI Taxonomy" id="2761496"/>
    <lineage>
        <taxon>Bacteria</taxon>
        <taxon>Bacillati</taxon>
        <taxon>Actinomycetota</taxon>
        <taxon>Actinomycetes</taxon>
        <taxon>Micrococcales</taxon>
        <taxon>Ruaniaceae</taxon>
        <taxon>Occultella</taxon>
    </lineage>
</organism>
<feature type="domain" description="Glycosyltransferase 2-like" evidence="1">
    <location>
        <begin position="10"/>
        <end position="131"/>
    </location>
</feature>
<comment type="caution">
    <text evidence="2">The sequence shown here is derived from an EMBL/GenBank/DDBJ whole genome shotgun (WGS) entry which is preliminary data.</text>
</comment>
<reference evidence="2 3" key="1">
    <citation type="submission" date="2019-11" db="EMBL/GenBank/DDBJ databases">
        <authorList>
            <person name="Criscuolo A."/>
        </authorList>
    </citation>
    <scope>NUCLEOTIDE SEQUENCE [LARGE SCALE GENOMIC DNA]</scope>
    <source>
        <strain evidence="2">CIP111667</strain>
    </source>
</reference>
<dbReference type="EMBL" id="CACRYJ010000025">
    <property type="protein sequence ID" value="VZO36646.1"/>
    <property type="molecule type" value="Genomic_DNA"/>
</dbReference>
<dbReference type="InterPro" id="IPR001173">
    <property type="entry name" value="Glyco_trans_2-like"/>
</dbReference>
<dbReference type="Gene3D" id="3.90.550.10">
    <property type="entry name" value="Spore Coat Polysaccharide Biosynthesis Protein SpsA, Chain A"/>
    <property type="match status" value="1"/>
</dbReference>
<protein>
    <submittedName>
        <fullName evidence="2">Putative glycosyltransferase EpsJ</fullName>
        <ecNumber evidence="2">2.4.-.-</ecNumber>
    </submittedName>
</protein>
<evidence type="ECO:0000313" key="3">
    <source>
        <dbReference type="Proteomes" id="UP000419743"/>
    </source>
</evidence>
<evidence type="ECO:0000259" key="1">
    <source>
        <dbReference type="Pfam" id="PF00535"/>
    </source>
</evidence>
<dbReference type="PANTHER" id="PTHR43685">
    <property type="entry name" value="GLYCOSYLTRANSFERASE"/>
    <property type="match status" value="1"/>
</dbReference>
<keyword evidence="2" id="KW-0328">Glycosyltransferase</keyword>
<dbReference type="GO" id="GO:0016757">
    <property type="term" value="F:glycosyltransferase activity"/>
    <property type="evidence" value="ECO:0007669"/>
    <property type="project" value="UniProtKB-KW"/>
</dbReference>
<gene>
    <name evidence="2" type="primary">epsJ</name>
    <name evidence="2" type="ORF">HALOF300_01833</name>
</gene>
<dbReference type="InterPro" id="IPR050834">
    <property type="entry name" value="Glycosyltransf_2"/>
</dbReference>
<dbReference type="Pfam" id="PF00535">
    <property type="entry name" value="Glycos_transf_2"/>
    <property type="match status" value="1"/>
</dbReference>
<accession>A0A7M4DI82</accession>
<keyword evidence="3" id="KW-1185">Reference proteome</keyword>
<dbReference type="RefSeq" id="WP_156740643.1">
    <property type="nucleotide sequence ID" value="NZ_CACRYJ010000025.1"/>
</dbReference>
<dbReference type="InterPro" id="IPR029044">
    <property type="entry name" value="Nucleotide-diphossugar_trans"/>
</dbReference>
<evidence type="ECO:0000313" key="2">
    <source>
        <dbReference type="EMBL" id="VZO36646.1"/>
    </source>
</evidence>
<dbReference type="EC" id="2.4.-.-" evidence="2"/>
<keyword evidence="2" id="KW-0808">Transferase</keyword>
<proteinExistence type="predicted"/>
<dbReference type="PANTHER" id="PTHR43685:SF2">
    <property type="entry name" value="GLYCOSYLTRANSFERASE 2-LIKE DOMAIN-CONTAINING PROTEIN"/>
    <property type="match status" value="1"/>
</dbReference>
<sequence>MPTSDLPFVSVIVPVRDDPRLSACLSQLIRQTYPTSRFEIIVADNGSREPVRARGDVHVIQVPSPGSYSARNAAVEQSRGTILAFTDSDCLPADDWLAESVAGIAAGAGVVAGHVQVYARDARRPSPIEAYELVHAFPQERYVARRGACVTANMTTTREAFDAVGGFKSELLSGADIEWSQRANAAGYLTMFRASAVVRHPARQTFAAMSGKLRRVIAGRYERDALEGNPALAPWPRPRSVLPPLGAFRRAAEAGELRTVRARASFIVGEFYHRYASAWIATELAWRARRSRRAS</sequence>
<dbReference type="SUPFAM" id="SSF53448">
    <property type="entry name" value="Nucleotide-diphospho-sugar transferases"/>
    <property type="match status" value="1"/>
</dbReference>
<dbReference type="AlphaFoldDB" id="A0A7M4DI82"/>
<name>A0A7M4DI82_9MICO</name>
<dbReference type="Proteomes" id="UP000419743">
    <property type="component" value="Unassembled WGS sequence"/>
</dbReference>